<sequence>MERYGLASDRAKQTLLQFPCFPFLHRCARAVHSGHRNRSTGPQEILLLCLDVGRYGRDRMVLLENKVAFITGAARGQGRNHAVRFAQQGADIIAFDICASASDDTGYPPSTPEDLVETARLVRAEGRDILTMVGDVRKQAALQAAVEAGVERFGRLDVVVANAGISTWNRFWEMPEEQWTTMIDINLNGVWRTLTASVPAMIQGGRGGSIVVVSSAAGIKAGPGASHYTSAKHGLVGLTKTAAIELGEFGIRVNSVHPGAVDTPMGQDTNVGRLLAQHPRYVDSYKWPLAGLSKSSVDDITDAVLYLASDRARTITGSQLVLDLGITTI</sequence>
<accession>A0A097SQ49</accession>
<dbReference type="PANTHER" id="PTHR24321">
    <property type="entry name" value="DEHYDROGENASES, SHORT CHAIN"/>
    <property type="match status" value="1"/>
</dbReference>
<dbReference type="EMBL" id="KJ605395">
    <property type="protein sequence ID" value="AIU93654.1"/>
    <property type="molecule type" value="Genomic_DNA"/>
</dbReference>
<keyword evidence="4" id="KW-0614">Plasmid</keyword>
<keyword evidence="3" id="KW-0520">NAD</keyword>
<dbReference type="AlphaFoldDB" id="A0A097SQ49"/>
<evidence type="ECO:0000256" key="2">
    <source>
        <dbReference type="ARBA" id="ARBA00023002"/>
    </source>
</evidence>
<dbReference type="Gene3D" id="3.40.50.720">
    <property type="entry name" value="NAD(P)-binding Rossmann-like Domain"/>
    <property type="match status" value="1"/>
</dbReference>
<dbReference type="NCBIfam" id="NF009467">
    <property type="entry name" value="PRK12826.1-3"/>
    <property type="match status" value="1"/>
</dbReference>
<organism evidence="4">
    <name type="scientific">Rhodococcus sp. NS1</name>
    <dbReference type="NCBI Taxonomy" id="402236"/>
    <lineage>
        <taxon>Bacteria</taxon>
        <taxon>Bacillati</taxon>
        <taxon>Actinomycetota</taxon>
        <taxon>Actinomycetes</taxon>
        <taxon>Mycobacteriales</taxon>
        <taxon>Nocardiaceae</taxon>
        <taxon>Rhodococcus</taxon>
    </lineage>
</organism>
<evidence type="ECO:0000256" key="1">
    <source>
        <dbReference type="ARBA" id="ARBA00006484"/>
    </source>
</evidence>
<dbReference type="GO" id="GO:0016491">
    <property type="term" value="F:oxidoreductase activity"/>
    <property type="evidence" value="ECO:0007669"/>
    <property type="project" value="UniProtKB-KW"/>
</dbReference>
<reference evidence="4" key="1">
    <citation type="submission" date="2014-03" db="EMBL/GenBank/DDBJ databases">
        <authorList>
            <person name="Zhang G."/>
            <person name="Zhu L."/>
            <person name="Fang P."/>
        </authorList>
    </citation>
    <scope>NUCLEOTIDE SEQUENCE</scope>
    <source>
        <strain evidence="4">NS1</strain>
        <plasmid evidence="4">pNSL1</plasmid>
    </source>
</reference>
<dbReference type="SUPFAM" id="SSF51735">
    <property type="entry name" value="NAD(P)-binding Rossmann-fold domains"/>
    <property type="match status" value="1"/>
</dbReference>
<keyword evidence="2" id="KW-0560">Oxidoreductase</keyword>
<evidence type="ECO:0000256" key="3">
    <source>
        <dbReference type="ARBA" id="ARBA00023027"/>
    </source>
</evidence>
<gene>
    <name evidence="4" type="ORF">LRS1606.220</name>
</gene>
<dbReference type="InterPro" id="IPR020904">
    <property type="entry name" value="Sc_DH/Rdtase_CS"/>
</dbReference>
<geneLocation type="plasmid" evidence="4">
    <name>pNSL1</name>
</geneLocation>
<dbReference type="PROSITE" id="PS00061">
    <property type="entry name" value="ADH_SHORT"/>
    <property type="match status" value="1"/>
</dbReference>
<dbReference type="PANTHER" id="PTHR24321:SF8">
    <property type="entry name" value="ESTRADIOL 17-BETA-DEHYDROGENASE 8-RELATED"/>
    <property type="match status" value="1"/>
</dbReference>
<dbReference type="Pfam" id="PF13561">
    <property type="entry name" value="adh_short_C2"/>
    <property type="match status" value="1"/>
</dbReference>
<dbReference type="NCBIfam" id="TIGR03971">
    <property type="entry name" value="SDR_subfam_1"/>
    <property type="match status" value="1"/>
</dbReference>
<dbReference type="InterPro" id="IPR023985">
    <property type="entry name" value="SDR_subfam_1"/>
</dbReference>
<dbReference type="InterPro" id="IPR002347">
    <property type="entry name" value="SDR_fam"/>
</dbReference>
<evidence type="ECO:0000313" key="4">
    <source>
        <dbReference type="EMBL" id="AIU93654.1"/>
    </source>
</evidence>
<name>A0A097SQ49_9NOCA</name>
<dbReference type="PRINTS" id="PR00081">
    <property type="entry name" value="GDHRDH"/>
</dbReference>
<dbReference type="InterPro" id="IPR036291">
    <property type="entry name" value="NAD(P)-bd_dom_sf"/>
</dbReference>
<dbReference type="CDD" id="cd05233">
    <property type="entry name" value="SDR_c"/>
    <property type="match status" value="1"/>
</dbReference>
<dbReference type="FunFam" id="3.40.50.720:FF:000084">
    <property type="entry name" value="Short-chain dehydrogenase reductase"/>
    <property type="match status" value="1"/>
</dbReference>
<dbReference type="PRINTS" id="PR00080">
    <property type="entry name" value="SDRFAMILY"/>
</dbReference>
<protein>
    <submittedName>
        <fullName evidence="4">Uncharacterized protein</fullName>
    </submittedName>
</protein>
<proteinExistence type="inferred from homology"/>
<comment type="similarity">
    <text evidence="1">Belongs to the short-chain dehydrogenases/reductases (SDR) family.</text>
</comment>